<proteinExistence type="inferred from homology"/>
<reference evidence="4" key="1">
    <citation type="submission" date="2016-10" db="EMBL/GenBank/DDBJ databases">
        <authorList>
            <person name="Varghese N."/>
            <person name="Submissions S."/>
        </authorList>
    </citation>
    <scope>NUCLEOTIDE SEQUENCE [LARGE SCALE GENOMIC DNA]</scope>
    <source>
        <strain evidence="4">LMG 26383,CCUG 61248,R- 45681</strain>
    </source>
</reference>
<feature type="domain" description="YbaK/aminoacyl-tRNA synthetase-associated" evidence="2">
    <location>
        <begin position="27"/>
        <end position="151"/>
    </location>
</feature>
<dbReference type="GO" id="GO:0002161">
    <property type="term" value="F:aminoacyl-tRNA deacylase activity"/>
    <property type="evidence" value="ECO:0007669"/>
    <property type="project" value="InterPro"/>
</dbReference>
<dbReference type="EMBL" id="FOAN01000014">
    <property type="protein sequence ID" value="SEM56512.1"/>
    <property type="molecule type" value="Genomic_DNA"/>
</dbReference>
<dbReference type="InterPro" id="IPR040285">
    <property type="entry name" value="ProX/PRXD1"/>
</dbReference>
<dbReference type="RefSeq" id="WP_091842433.1">
    <property type="nucleotide sequence ID" value="NZ_FOAN01000014.1"/>
</dbReference>
<dbReference type="InterPro" id="IPR036754">
    <property type="entry name" value="YbaK/aa-tRNA-synt-asso_dom_sf"/>
</dbReference>
<dbReference type="FunFam" id="3.90.960.10:FF:000005">
    <property type="entry name" value="Putative prolyl-tRNA synthetase"/>
    <property type="match status" value="1"/>
</dbReference>
<comment type="similarity">
    <text evidence="1">Belongs to the PRORSD1 family.</text>
</comment>
<protein>
    <submittedName>
        <fullName evidence="3">Ala-tRNA(Pro) hydrolase</fullName>
    </submittedName>
</protein>
<dbReference type="SUPFAM" id="SSF55826">
    <property type="entry name" value="YbaK/ProRS associated domain"/>
    <property type="match status" value="1"/>
</dbReference>
<evidence type="ECO:0000313" key="4">
    <source>
        <dbReference type="Proteomes" id="UP000199664"/>
    </source>
</evidence>
<accession>A0A1H7ZD76</accession>
<evidence type="ECO:0000256" key="1">
    <source>
        <dbReference type="ARBA" id="ARBA00010201"/>
    </source>
</evidence>
<dbReference type="PANTHER" id="PTHR31423:SF3">
    <property type="entry name" value="PROLYL-TRNA SYNTHETASE ASSOCIATED DOMAIN-CONTAINING PROTEIN 1-RELATED"/>
    <property type="match status" value="1"/>
</dbReference>
<evidence type="ECO:0000313" key="3">
    <source>
        <dbReference type="EMBL" id="SEM56512.1"/>
    </source>
</evidence>
<organism evidence="3 4">
    <name type="scientific">Bosea lupini</name>
    <dbReference type="NCBI Taxonomy" id="1036779"/>
    <lineage>
        <taxon>Bacteria</taxon>
        <taxon>Pseudomonadati</taxon>
        <taxon>Pseudomonadota</taxon>
        <taxon>Alphaproteobacteria</taxon>
        <taxon>Hyphomicrobiales</taxon>
        <taxon>Boseaceae</taxon>
        <taxon>Bosea</taxon>
    </lineage>
</organism>
<keyword evidence="4" id="KW-1185">Reference proteome</keyword>
<dbReference type="CDD" id="cd04335">
    <property type="entry name" value="PrdX_deacylase"/>
    <property type="match status" value="1"/>
</dbReference>
<dbReference type="Proteomes" id="UP000199664">
    <property type="component" value="Unassembled WGS sequence"/>
</dbReference>
<dbReference type="PANTHER" id="PTHR31423">
    <property type="entry name" value="YBAK DOMAIN-CONTAINING PROTEIN"/>
    <property type="match status" value="1"/>
</dbReference>
<dbReference type="InterPro" id="IPR007214">
    <property type="entry name" value="YbaK/aa-tRNA-synth-assoc-dom"/>
</dbReference>
<dbReference type="Gene3D" id="3.90.960.10">
    <property type="entry name" value="YbaK/aminoacyl-tRNA synthetase-associated domain"/>
    <property type="match status" value="1"/>
</dbReference>
<gene>
    <name evidence="3" type="ORF">SAMN04515666_11461</name>
</gene>
<evidence type="ECO:0000259" key="2">
    <source>
        <dbReference type="Pfam" id="PF04073"/>
    </source>
</evidence>
<dbReference type="Pfam" id="PF04073">
    <property type="entry name" value="tRNA_edit"/>
    <property type="match status" value="1"/>
</dbReference>
<dbReference type="AlphaFoldDB" id="A0A1H7ZD76"/>
<keyword evidence="3" id="KW-0378">Hydrolase</keyword>
<name>A0A1H7ZD76_9HYPH</name>
<sequence>MPTPLTPDALIAKLDELGIKTERIDHVAVFTVAESKELRGKVPGHHTKNLFLKDKKGRLFLVSALESTRIDLKRLHERLGASGRLSFGSAELLMATLGVTPGSVTGFAVVNDRAGDVTMVLDAALMDGERLNFHPLVNTATLGISRDDMLAFLRAVGHEPMIIDLPTPPDDGQNG</sequence>
<dbReference type="STRING" id="1036779.SAMN04515666_11461"/>
<dbReference type="OrthoDB" id="5145315at2"/>